<dbReference type="Pfam" id="PF06803">
    <property type="entry name" value="DUF1232"/>
    <property type="match status" value="1"/>
</dbReference>
<evidence type="ECO:0000256" key="3">
    <source>
        <dbReference type="ARBA" id="ARBA00022989"/>
    </source>
</evidence>
<keyword evidence="4" id="KW-0472">Membrane</keyword>
<dbReference type="AlphaFoldDB" id="A0A315ZVI3"/>
<feature type="compositionally biased region" description="Low complexity" evidence="5">
    <location>
        <begin position="118"/>
        <end position="131"/>
    </location>
</feature>
<name>A0A315ZVI3_9ACTN</name>
<proteinExistence type="predicted"/>
<accession>A0A315ZVI3</accession>
<evidence type="ECO:0000313" key="8">
    <source>
        <dbReference type="Proteomes" id="UP000245469"/>
    </source>
</evidence>
<keyword evidence="2" id="KW-0812">Transmembrane</keyword>
<evidence type="ECO:0000256" key="4">
    <source>
        <dbReference type="ARBA" id="ARBA00023136"/>
    </source>
</evidence>
<comment type="subcellular location">
    <subcellularLocation>
        <location evidence="1">Endomembrane system</location>
        <topology evidence="1">Multi-pass membrane protein</topology>
    </subcellularLocation>
</comment>
<comment type="caution">
    <text evidence="7">The sequence shown here is derived from an EMBL/GenBank/DDBJ whole genome shotgun (WGS) entry which is preliminary data.</text>
</comment>
<feature type="domain" description="DUF1232" evidence="6">
    <location>
        <begin position="61"/>
        <end position="97"/>
    </location>
</feature>
<evidence type="ECO:0000256" key="1">
    <source>
        <dbReference type="ARBA" id="ARBA00004127"/>
    </source>
</evidence>
<organism evidence="7 8">
    <name type="scientific">Quadrisphaera granulorum</name>
    <dbReference type="NCBI Taxonomy" id="317664"/>
    <lineage>
        <taxon>Bacteria</taxon>
        <taxon>Bacillati</taxon>
        <taxon>Actinomycetota</taxon>
        <taxon>Actinomycetes</taxon>
        <taxon>Kineosporiales</taxon>
        <taxon>Kineosporiaceae</taxon>
        <taxon>Quadrisphaera</taxon>
    </lineage>
</organism>
<dbReference type="Proteomes" id="UP000245469">
    <property type="component" value="Unassembled WGS sequence"/>
</dbReference>
<dbReference type="RefSeq" id="WP_211319708.1">
    <property type="nucleotide sequence ID" value="NZ_QGDQ01000026.1"/>
</dbReference>
<dbReference type="GO" id="GO:0012505">
    <property type="term" value="C:endomembrane system"/>
    <property type="evidence" value="ECO:0007669"/>
    <property type="project" value="UniProtKB-SubCell"/>
</dbReference>
<evidence type="ECO:0000256" key="5">
    <source>
        <dbReference type="SAM" id="MobiDB-lite"/>
    </source>
</evidence>
<protein>
    <submittedName>
        <fullName evidence="7">Uncharacterized membrane protein YkvA (DUF1232 family)</fullName>
    </submittedName>
</protein>
<sequence length="152" mass="15686">MSGSASRAARNGPGAFRVLWWALRRRRRRGSPGTTTLLGSLPRLVTAVLSGQYTGCSRGRLALMAAAAAYVVSPADLLPEGLLGPIGLTDDAAVLAWLTGALLSEGEAFLAWEREQRTAGAPGAAGTPGAASHRTRRGRGGRPDVVPGDVLS</sequence>
<gene>
    <name evidence="7" type="ORF">BXY45_12614</name>
</gene>
<reference evidence="7 8" key="1">
    <citation type="submission" date="2018-03" db="EMBL/GenBank/DDBJ databases">
        <title>Genomic Encyclopedia of Archaeal and Bacterial Type Strains, Phase II (KMG-II): from individual species to whole genera.</title>
        <authorList>
            <person name="Goeker M."/>
        </authorList>
    </citation>
    <scope>NUCLEOTIDE SEQUENCE [LARGE SCALE GENOMIC DNA]</scope>
    <source>
        <strain evidence="7 8">DSM 44889</strain>
    </source>
</reference>
<keyword evidence="3" id="KW-1133">Transmembrane helix</keyword>
<feature type="compositionally biased region" description="Low complexity" evidence="5">
    <location>
        <begin position="143"/>
        <end position="152"/>
    </location>
</feature>
<evidence type="ECO:0000259" key="6">
    <source>
        <dbReference type="Pfam" id="PF06803"/>
    </source>
</evidence>
<dbReference type="EMBL" id="QGDQ01000026">
    <property type="protein sequence ID" value="PWJ49262.1"/>
    <property type="molecule type" value="Genomic_DNA"/>
</dbReference>
<dbReference type="InterPro" id="IPR010652">
    <property type="entry name" value="DUF1232"/>
</dbReference>
<feature type="region of interest" description="Disordered" evidence="5">
    <location>
        <begin position="117"/>
        <end position="152"/>
    </location>
</feature>
<keyword evidence="8" id="KW-1185">Reference proteome</keyword>
<evidence type="ECO:0000313" key="7">
    <source>
        <dbReference type="EMBL" id="PWJ49262.1"/>
    </source>
</evidence>
<evidence type="ECO:0000256" key="2">
    <source>
        <dbReference type="ARBA" id="ARBA00022692"/>
    </source>
</evidence>